<proteinExistence type="predicted"/>
<feature type="transmembrane region" description="Helical" evidence="1">
    <location>
        <begin position="12"/>
        <end position="30"/>
    </location>
</feature>
<evidence type="ECO:0008006" key="3">
    <source>
        <dbReference type="Google" id="ProtNLM"/>
    </source>
</evidence>
<keyword evidence="1" id="KW-0812">Transmembrane</keyword>
<reference evidence="2" key="1">
    <citation type="submission" date="2018-05" db="EMBL/GenBank/DDBJ databases">
        <authorList>
            <person name="Lanie J.A."/>
            <person name="Ng W.-L."/>
            <person name="Kazmierczak K.M."/>
            <person name="Andrzejewski T.M."/>
            <person name="Davidsen T.M."/>
            <person name="Wayne K.J."/>
            <person name="Tettelin H."/>
            <person name="Glass J.I."/>
            <person name="Rusch D."/>
            <person name="Podicherti R."/>
            <person name="Tsui H.-C.T."/>
            <person name="Winkler M.E."/>
        </authorList>
    </citation>
    <scope>NUCLEOTIDE SEQUENCE</scope>
</reference>
<feature type="transmembrane region" description="Helical" evidence="1">
    <location>
        <begin position="180"/>
        <end position="197"/>
    </location>
</feature>
<keyword evidence="1" id="KW-1133">Transmembrane helix</keyword>
<feature type="transmembrane region" description="Helical" evidence="1">
    <location>
        <begin position="112"/>
        <end position="132"/>
    </location>
</feature>
<organism evidence="2">
    <name type="scientific">marine metagenome</name>
    <dbReference type="NCBI Taxonomy" id="408172"/>
    <lineage>
        <taxon>unclassified sequences</taxon>
        <taxon>metagenomes</taxon>
        <taxon>ecological metagenomes</taxon>
    </lineage>
</organism>
<dbReference type="AlphaFoldDB" id="A0A383CXY9"/>
<name>A0A383CXY9_9ZZZZ</name>
<gene>
    <name evidence="2" type="ORF">METZ01_LOCUS489764</name>
</gene>
<keyword evidence="1" id="KW-0472">Membrane</keyword>
<feature type="non-terminal residue" evidence="2">
    <location>
        <position position="1"/>
    </location>
</feature>
<dbReference type="EMBL" id="UINC01212537">
    <property type="protein sequence ID" value="SVE36910.1"/>
    <property type="molecule type" value="Genomic_DNA"/>
</dbReference>
<protein>
    <recommendedName>
        <fullName evidence="3">Glycosyltransferase RgtA/B/C/D-like domain-containing protein</fullName>
    </recommendedName>
</protein>
<feature type="transmembrane region" description="Helical" evidence="1">
    <location>
        <begin position="209"/>
        <end position="230"/>
    </location>
</feature>
<feature type="non-terminal residue" evidence="2">
    <location>
        <position position="238"/>
    </location>
</feature>
<accession>A0A383CXY9</accession>
<evidence type="ECO:0000313" key="2">
    <source>
        <dbReference type="EMBL" id="SVE36910.1"/>
    </source>
</evidence>
<evidence type="ECO:0000256" key="1">
    <source>
        <dbReference type="SAM" id="Phobius"/>
    </source>
</evidence>
<feature type="transmembrane region" description="Helical" evidence="1">
    <location>
        <begin position="88"/>
        <end position="105"/>
    </location>
</feature>
<sequence>STKNFFPFFFDLLGTILCLFSFSFLVYWVYDLSWDGQAYHIPIFLRIADGWNYFSQGPDHYFTNYTRGVWIADGLVYSLTGLMESAKIWVFALIPAAILWVNLIIKDCYSTFWRILFLLAVGISPIVIVQSFTFLVDGILYLWEVLLLCSLMQFYRKNSKASVAMVLVATSGLISTKLSGLFYAGFMHLAFLLWVMIQKKPLVSFKKSFFLSFASIAAAFFLVCASPYVMNTYKHLNP</sequence>